<dbReference type="AlphaFoldDB" id="A0A350NYS6"/>
<dbReference type="Proteomes" id="UP000263517">
    <property type="component" value="Unassembled WGS sequence"/>
</dbReference>
<gene>
    <name evidence="1" type="ORF">DCW74_00475</name>
</gene>
<dbReference type="EMBL" id="DNAN01000018">
    <property type="protein sequence ID" value="HAW74193.1"/>
    <property type="molecule type" value="Genomic_DNA"/>
</dbReference>
<sequence length="76" mass="8793">MNDELFEKRAGILKLYGEEERLISETERCRRTGISRTTWWRMQKAGEPPPASSVGKGKARWLLSDILLWINTLSKS</sequence>
<protein>
    <recommendedName>
        <fullName evidence="3">AlpA family phage regulatory protein</fullName>
    </recommendedName>
</protein>
<accession>A0A350NYS6</accession>
<dbReference type="Gene3D" id="1.10.238.160">
    <property type="match status" value="1"/>
</dbReference>
<evidence type="ECO:0008006" key="3">
    <source>
        <dbReference type="Google" id="ProtNLM"/>
    </source>
</evidence>
<reference evidence="1 2" key="1">
    <citation type="journal article" date="2018" name="Nat. Biotechnol.">
        <title>A standardized bacterial taxonomy based on genome phylogeny substantially revises the tree of life.</title>
        <authorList>
            <person name="Parks D.H."/>
            <person name="Chuvochina M."/>
            <person name="Waite D.W."/>
            <person name="Rinke C."/>
            <person name="Skarshewski A."/>
            <person name="Chaumeil P.A."/>
            <person name="Hugenholtz P."/>
        </authorList>
    </citation>
    <scope>NUCLEOTIDE SEQUENCE [LARGE SCALE GENOMIC DNA]</scope>
    <source>
        <strain evidence="1">UBA11978</strain>
    </source>
</reference>
<evidence type="ECO:0000313" key="2">
    <source>
        <dbReference type="Proteomes" id="UP000263517"/>
    </source>
</evidence>
<proteinExistence type="predicted"/>
<organism evidence="1 2">
    <name type="scientific">Alteromonas australica</name>
    <dbReference type="NCBI Taxonomy" id="589873"/>
    <lineage>
        <taxon>Bacteria</taxon>
        <taxon>Pseudomonadati</taxon>
        <taxon>Pseudomonadota</taxon>
        <taxon>Gammaproteobacteria</taxon>
        <taxon>Alteromonadales</taxon>
        <taxon>Alteromonadaceae</taxon>
        <taxon>Alteromonas/Salinimonas group</taxon>
        <taxon>Alteromonas</taxon>
    </lineage>
</organism>
<comment type="caution">
    <text evidence="1">The sequence shown here is derived from an EMBL/GenBank/DDBJ whole genome shotgun (WGS) entry which is preliminary data.</text>
</comment>
<evidence type="ECO:0000313" key="1">
    <source>
        <dbReference type="EMBL" id="HAW74193.1"/>
    </source>
</evidence>
<name>A0A350NYS6_9ALTE</name>